<evidence type="ECO:0000256" key="1">
    <source>
        <dbReference type="ARBA" id="ARBA00005354"/>
    </source>
</evidence>
<dbReference type="Pfam" id="PF00069">
    <property type="entry name" value="Pkinase"/>
    <property type="match status" value="1"/>
</dbReference>
<dbReference type="Proteomes" id="UP000436088">
    <property type="component" value="Unassembled WGS sequence"/>
</dbReference>
<evidence type="ECO:0000259" key="8">
    <source>
        <dbReference type="PROSITE" id="PS50011"/>
    </source>
</evidence>
<dbReference type="InterPro" id="IPR000719">
    <property type="entry name" value="Prot_kinase_dom"/>
</dbReference>
<evidence type="ECO:0000256" key="3">
    <source>
        <dbReference type="ARBA" id="ARBA00022679"/>
    </source>
</evidence>
<dbReference type="SUPFAM" id="SSF56112">
    <property type="entry name" value="Protein kinase-like (PK-like)"/>
    <property type="match status" value="1"/>
</dbReference>
<comment type="caution">
    <text evidence="9">The sequence shown here is derived from an EMBL/GenBank/DDBJ whole genome shotgun (WGS) entry which is preliminary data.</text>
</comment>
<evidence type="ECO:0000256" key="6">
    <source>
        <dbReference type="ARBA" id="ARBA00022840"/>
    </source>
</evidence>
<dbReference type="PANTHER" id="PTHR24349">
    <property type="entry name" value="SERINE/THREONINE-PROTEIN KINASE"/>
    <property type="match status" value="1"/>
</dbReference>
<keyword evidence="2" id="KW-0723">Serine/threonine-protein kinase</keyword>
<gene>
    <name evidence="9" type="ORF">F3Y22_tig00005939pilonHSYRG00170</name>
</gene>
<keyword evidence="4" id="KW-0547">Nucleotide-binding</keyword>
<dbReference type="EMBL" id="VEPZ02000322">
    <property type="protein sequence ID" value="KAE8726955.1"/>
    <property type="molecule type" value="Genomic_DNA"/>
</dbReference>
<evidence type="ECO:0000256" key="2">
    <source>
        <dbReference type="ARBA" id="ARBA00022527"/>
    </source>
</evidence>
<keyword evidence="3" id="KW-0808">Transferase</keyword>
<comment type="similarity">
    <text evidence="1">Belongs to the protein kinase superfamily. CAMK Ser/Thr protein kinase family. CaMK subfamily.</text>
</comment>
<dbReference type="GO" id="GO:0005524">
    <property type="term" value="F:ATP binding"/>
    <property type="evidence" value="ECO:0007669"/>
    <property type="project" value="UniProtKB-KW"/>
</dbReference>
<dbReference type="PROSITE" id="PS50011">
    <property type="entry name" value="PROTEIN_KINASE_DOM"/>
    <property type="match status" value="1"/>
</dbReference>
<evidence type="ECO:0000256" key="7">
    <source>
        <dbReference type="SAM" id="SignalP"/>
    </source>
</evidence>
<dbReference type="Gene3D" id="1.10.510.10">
    <property type="entry name" value="Transferase(Phosphotransferase) domain 1"/>
    <property type="match status" value="1"/>
</dbReference>
<proteinExistence type="inferred from homology"/>
<protein>
    <recommendedName>
        <fullName evidence="8">Protein kinase domain-containing protein</fullName>
    </recommendedName>
</protein>
<accession>A0A6A3CCD0</accession>
<keyword evidence="6" id="KW-0067">ATP-binding</keyword>
<organism evidence="9 10">
    <name type="scientific">Hibiscus syriacus</name>
    <name type="common">Rose of Sharon</name>
    <dbReference type="NCBI Taxonomy" id="106335"/>
    <lineage>
        <taxon>Eukaryota</taxon>
        <taxon>Viridiplantae</taxon>
        <taxon>Streptophyta</taxon>
        <taxon>Embryophyta</taxon>
        <taxon>Tracheophyta</taxon>
        <taxon>Spermatophyta</taxon>
        <taxon>Magnoliopsida</taxon>
        <taxon>eudicotyledons</taxon>
        <taxon>Gunneridae</taxon>
        <taxon>Pentapetalae</taxon>
        <taxon>rosids</taxon>
        <taxon>malvids</taxon>
        <taxon>Malvales</taxon>
        <taxon>Malvaceae</taxon>
        <taxon>Malvoideae</taxon>
        <taxon>Hibiscus</taxon>
    </lineage>
</organism>
<dbReference type="InterPro" id="IPR050205">
    <property type="entry name" value="CDPK_Ser/Thr_kinases"/>
</dbReference>
<keyword evidence="5" id="KW-0418">Kinase</keyword>
<feature type="chain" id="PRO_5025509134" description="Protein kinase domain-containing protein" evidence="7">
    <location>
        <begin position="28"/>
        <end position="165"/>
    </location>
</feature>
<reference evidence="9" key="1">
    <citation type="submission" date="2019-09" db="EMBL/GenBank/DDBJ databases">
        <title>Draft genome information of white flower Hibiscus syriacus.</title>
        <authorList>
            <person name="Kim Y.-M."/>
        </authorList>
    </citation>
    <scope>NUCLEOTIDE SEQUENCE [LARGE SCALE GENOMIC DNA]</scope>
    <source>
        <strain evidence="9">YM2019G1</strain>
    </source>
</reference>
<dbReference type="GO" id="GO:0004674">
    <property type="term" value="F:protein serine/threonine kinase activity"/>
    <property type="evidence" value="ECO:0007669"/>
    <property type="project" value="UniProtKB-KW"/>
</dbReference>
<evidence type="ECO:0000256" key="5">
    <source>
        <dbReference type="ARBA" id="ARBA00022777"/>
    </source>
</evidence>
<keyword evidence="10" id="KW-1185">Reference proteome</keyword>
<feature type="domain" description="Protein kinase" evidence="8">
    <location>
        <begin position="1"/>
        <end position="96"/>
    </location>
</feature>
<evidence type="ECO:0000313" key="10">
    <source>
        <dbReference type="Proteomes" id="UP000436088"/>
    </source>
</evidence>
<sequence>MVQNVMFGVLGLIIYILLCGAPPFWDGECFAACGSMVRTIETEQGIFEQVLRGQPDFTADPWPSISNSAKDLIKRMLVKDPKKRFTAYEVLCHPWVQEEGIAPDQPLDSAVLFRLKQFSAMNKLKKIAIRVSTQIHVNYLKVHSSCAGFFKLNLSRRYFARRKQV</sequence>
<feature type="signal peptide" evidence="7">
    <location>
        <begin position="1"/>
        <end position="27"/>
    </location>
</feature>
<dbReference type="InterPro" id="IPR011009">
    <property type="entry name" value="Kinase-like_dom_sf"/>
</dbReference>
<evidence type="ECO:0000256" key="4">
    <source>
        <dbReference type="ARBA" id="ARBA00022741"/>
    </source>
</evidence>
<dbReference type="AlphaFoldDB" id="A0A6A3CCD0"/>
<name>A0A6A3CCD0_HIBSY</name>
<keyword evidence="7" id="KW-0732">Signal</keyword>
<evidence type="ECO:0000313" key="9">
    <source>
        <dbReference type="EMBL" id="KAE8726955.1"/>
    </source>
</evidence>